<accession>A0ABS4DUV1</accession>
<dbReference type="SUPFAM" id="SSF53649">
    <property type="entry name" value="Alkaline phosphatase-like"/>
    <property type="match status" value="1"/>
</dbReference>
<dbReference type="EMBL" id="JAGGJU010000002">
    <property type="protein sequence ID" value="MBP1849476.1"/>
    <property type="molecule type" value="Genomic_DNA"/>
</dbReference>
<gene>
    <name evidence="3" type="ORF">J2Z17_000897</name>
</gene>
<feature type="transmembrane region" description="Helical" evidence="1">
    <location>
        <begin position="72"/>
        <end position="89"/>
    </location>
</feature>
<dbReference type="Proteomes" id="UP000759443">
    <property type="component" value="Unassembled WGS sequence"/>
</dbReference>
<dbReference type="Pfam" id="PF00884">
    <property type="entry name" value="Sulfatase"/>
    <property type="match status" value="1"/>
</dbReference>
<dbReference type="RefSeq" id="WP_209942599.1">
    <property type="nucleotide sequence ID" value="NZ_JAGGJU010000002.1"/>
</dbReference>
<proteinExistence type="predicted"/>
<evidence type="ECO:0000256" key="1">
    <source>
        <dbReference type="SAM" id="Phobius"/>
    </source>
</evidence>
<organism evidence="3 4">
    <name type="scientific">Rhizobium halophytocola</name>
    <dbReference type="NCBI Taxonomy" id="735519"/>
    <lineage>
        <taxon>Bacteria</taxon>
        <taxon>Pseudomonadati</taxon>
        <taxon>Pseudomonadota</taxon>
        <taxon>Alphaproteobacteria</taxon>
        <taxon>Hyphomicrobiales</taxon>
        <taxon>Rhizobiaceae</taxon>
        <taxon>Rhizobium/Agrobacterium group</taxon>
        <taxon>Rhizobium</taxon>
    </lineage>
</organism>
<feature type="transmembrane region" description="Helical" evidence="1">
    <location>
        <begin position="18"/>
        <end position="35"/>
    </location>
</feature>
<keyword evidence="1" id="KW-1133">Transmembrane helix</keyword>
<dbReference type="InterPro" id="IPR017850">
    <property type="entry name" value="Alkaline_phosphatase_core_sf"/>
</dbReference>
<dbReference type="InterPro" id="IPR000917">
    <property type="entry name" value="Sulfatase_N"/>
</dbReference>
<feature type="domain" description="Sulfatase N-terminal" evidence="2">
    <location>
        <begin position="314"/>
        <end position="486"/>
    </location>
</feature>
<keyword evidence="1" id="KW-0472">Membrane</keyword>
<name>A0ABS4DUV1_9HYPH</name>
<evidence type="ECO:0000313" key="4">
    <source>
        <dbReference type="Proteomes" id="UP000759443"/>
    </source>
</evidence>
<dbReference type="Gene3D" id="3.40.720.10">
    <property type="entry name" value="Alkaline Phosphatase, subunit A"/>
    <property type="match status" value="1"/>
</dbReference>
<protein>
    <recommendedName>
        <fullName evidence="2">Sulfatase N-terminal domain-containing protein</fullName>
    </recommendedName>
</protein>
<comment type="caution">
    <text evidence="3">The sequence shown here is derived from an EMBL/GenBank/DDBJ whole genome shotgun (WGS) entry which is preliminary data.</text>
</comment>
<reference evidence="3 4" key="1">
    <citation type="submission" date="2021-03" db="EMBL/GenBank/DDBJ databases">
        <title>Genomic Encyclopedia of Type Strains, Phase IV (KMG-IV): sequencing the most valuable type-strain genomes for metagenomic binning, comparative biology and taxonomic classification.</title>
        <authorList>
            <person name="Goeker M."/>
        </authorList>
    </citation>
    <scope>NUCLEOTIDE SEQUENCE [LARGE SCALE GENOMIC DNA]</scope>
    <source>
        <strain evidence="3 4">DSM 21600</strain>
    </source>
</reference>
<keyword evidence="1" id="KW-0812">Transmembrane</keyword>
<keyword evidence="4" id="KW-1185">Reference proteome</keyword>
<feature type="transmembrane region" description="Helical" evidence="1">
    <location>
        <begin position="47"/>
        <end position="65"/>
    </location>
</feature>
<feature type="transmembrane region" description="Helical" evidence="1">
    <location>
        <begin position="166"/>
        <end position="185"/>
    </location>
</feature>
<sequence>MKRNDLNGKTFAGLDRKTVVAAFVFIVVGFLALTLPDHPGAFHLRAFRQFPLEIPIAALVLLFLSRRLATPVAALLALAVFTLLFLKIADTGVEAAFQRRFNPYLDIKMMVDGWNLVSGTFGTATAALVLTLVFATFIAALVIFFIAARHLAAIGQAGRRTMIKTFGVALTAGVILFAAGPSVGLQGVANLRAGSYLEARLSLVARSVADMSVFEKQLAAPETIPAGSDLFAAIRGRDVVLIFVESYGRSAVEDPRYSPIMKPRLASVEKELDAAGFASASGWSVSPTVGGISWLAHGTFLSGLWIDSQARYDRLMISKRPSLNRLFSQAGWQTAAVMPAITMPWPEADYFGYDKVLVAKDLGYRGKPYNWVTMPDQYTLSALDRLVRQPAREAGKPVMVETALISSHAPWTPVAKLIDWADVKDGTAFNDQATSGDSPSVVWSDPERVRQQYIGTIDYSLQTVGDYIAHFGKDAVFIILGDHQPAAIVTGQGASRAVPIHIVSRDKALIDRFEAEGYAAGMTPGPDTPEQPMDGMRDRLIRVFGAATS</sequence>
<evidence type="ECO:0000313" key="3">
    <source>
        <dbReference type="EMBL" id="MBP1849476.1"/>
    </source>
</evidence>
<feature type="transmembrane region" description="Helical" evidence="1">
    <location>
        <begin position="124"/>
        <end position="146"/>
    </location>
</feature>
<evidence type="ECO:0000259" key="2">
    <source>
        <dbReference type="Pfam" id="PF00884"/>
    </source>
</evidence>